<evidence type="ECO:0000313" key="1">
    <source>
        <dbReference type="EMBL" id="GAG80842.1"/>
    </source>
</evidence>
<dbReference type="EMBL" id="BART01009780">
    <property type="protein sequence ID" value="GAG80842.1"/>
    <property type="molecule type" value="Genomic_DNA"/>
</dbReference>
<name>X1BI11_9ZZZZ</name>
<feature type="non-terminal residue" evidence="1">
    <location>
        <position position="1"/>
    </location>
</feature>
<proteinExistence type="predicted"/>
<comment type="caution">
    <text evidence="1">The sequence shown here is derived from an EMBL/GenBank/DDBJ whole genome shotgun (WGS) entry which is preliminary data.</text>
</comment>
<sequence>YPSYGNFYAAQQHILFGKEVNFWRTVETNINSYNYFTDGTISDEYFIVEGYLKNVSEKRFSMQQQ</sequence>
<protein>
    <submittedName>
        <fullName evidence="1">Uncharacterized protein</fullName>
    </submittedName>
</protein>
<dbReference type="AlphaFoldDB" id="X1BI11"/>
<reference evidence="1" key="1">
    <citation type="journal article" date="2014" name="Front. Microbiol.">
        <title>High frequency of phylogenetically diverse reductive dehalogenase-homologous genes in deep subseafloor sedimentary metagenomes.</title>
        <authorList>
            <person name="Kawai M."/>
            <person name="Futagami T."/>
            <person name="Toyoda A."/>
            <person name="Takaki Y."/>
            <person name="Nishi S."/>
            <person name="Hori S."/>
            <person name="Arai W."/>
            <person name="Tsubouchi T."/>
            <person name="Morono Y."/>
            <person name="Uchiyama I."/>
            <person name="Ito T."/>
            <person name="Fujiyama A."/>
            <person name="Inagaki F."/>
            <person name="Takami H."/>
        </authorList>
    </citation>
    <scope>NUCLEOTIDE SEQUENCE</scope>
    <source>
        <strain evidence="1">Expedition CK06-06</strain>
    </source>
</reference>
<organism evidence="1">
    <name type="scientific">marine sediment metagenome</name>
    <dbReference type="NCBI Taxonomy" id="412755"/>
    <lineage>
        <taxon>unclassified sequences</taxon>
        <taxon>metagenomes</taxon>
        <taxon>ecological metagenomes</taxon>
    </lineage>
</organism>
<gene>
    <name evidence="1" type="ORF">S01H4_21557</name>
</gene>
<accession>X1BI11</accession>